<accession>A0ABS6CYX6</accession>
<protein>
    <submittedName>
        <fullName evidence="1">Uncharacterized protein</fullName>
    </submittedName>
</protein>
<evidence type="ECO:0000313" key="2">
    <source>
        <dbReference type="Proteomes" id="UP000723714"/>
    </source>
</evidence>
<comment type="caution">
    <text evidence="1">The sequence shown here is derived from an EMBL/GenBank/DDBJ whole genome shotgun (WGS) entry which is preliminary data.</text>
</comment>
<keyword evidence="2" id="KW-1185">Reference proteome</keyword>
<organism evidence="1 2">
    <name type="scientific">Faecalicatena faecalis</name>
    <dbReference type="NCBI Taxonomy" id="2726362"/>
    <lineage>
        <taxon>Bacteria</taxon>
        <taxon>Bacillati</taxon>
        <taxon>Bacillota</taxon>
        <taxon>Clostridia</taxon>
        <taxon>Lachnospirales</taxon>
        <taxon>Lachnospiraceae</taxon>
        <taxon>Faecalicatena</taxon>
    </lineage>
</organism>
<sequence>MAYLKNSVKNKQERNAAPVKNVAAFTLKINELQKNTKKLILGVYKLKSI</sequence>
<name>A0ABS6CYX6_9FIRM</name>
<dbReference type="Proteomes" id="UP000723714">
    <property type="component" value="Unassembled WGS sequence"/>
</dbReference>
<evidence type="ECO:0000313" key="1">
    <source>
        <dbReference type="EMBL" id="MBU3874356.1"/>
    </source>
</evidence>
<reference evidence="1 2" key="1">
    <citation type="submission" date="2021-06" db="EMBL/GenBank/DDBJ databases">
        <title>Faecalicatena sp. nov. isolated from porcine feces.</title>
        <authorList>
            <person name="Oh B.S."/>
            <person name="Lee J.H."/>
        </authorList>
    </citation>
    <scope>NUCLEOTIDE SEQUENCE [LARGE SCALE GENOMIC DNA]</scope>
    <source>
        <strain evidence="1 2">AGMB00832</strain>
    </source>
</reference>
<proteinExistence type="predicted"/>
<dbReference type="RefSeq" id="WP_216238509.1">
    <property type="nucleotide sequence ID" value="NZ_JABACJ020000001.1"/>
</dbReference>
<gene>
    <name evidence="1" type="ORF">HGO97_000795</name>
</gene>
<dbReference type="EMBL" id="JABACJ020000001">
    <property type="protein sequence ID" value="MBU3874356.1"/>
    <property type="molecule type" value="Genomic_DNA"/>
</dbReference>